<sequence length="372" mass="39452">MQTSTSVQSLSIRNLQPLSEHIASATDFVAWLYPQAPKGTQRCSPKGLVDFSPGAPLSIPGGSRSMVVYGDGYLNVTSGGQTSQIPIPLDSTVEACRSGMLYLVNVVGKDGSVLSEVAFNSQTGCIGANTVQVASLQGGSSADPASDTAYAIQAGIPLPAGYTPLMADSATPALNPNPCLGQDPGFSNGLSTAFYGGSIGKGQFDTHTPTFQRCDCPNHKTVNASWPGYPPLPQGNFINSYGARMVGEFLVTRPEDGVVGETPESFPAASDYHLVCLQHDDSAEMIIEGSSYYSSDSNTSTPAGFKQYCVPVSLAPGWHGLELRYSKAPLDRTSVFRFFVVDAEQVETVYTSGVPSNQILWKVCYWSDHSSL</sequence>
<gene>
    <name evidence="1" type="ORF">WJX75_005803</name>
</gene>
<reference evidence="1 2" key="1">
    <citation type="journal article" date="2024" name="Nat. Commun.">
        <title>Phylogenomics reveals the evolutionary origins of lichenization in chlorophyte algae.</title>
        <authorList>
            <person name="Puginier C."/>
            <person name="Libourel C."/>
            <person name="Otte J."/>
            <person name="Skaloud P."/>
            <person name="Haon M."/>
            <person name="Grisel S."/>
            <person name="Petersen M."/>
            <person name="Berrin J.G."/>
            <person name="Delaux P.M."/>
            <person name="Dal Grande F."/>
            <person name="Keller J."/>
        </authorList>
    </citation>
    <scope>NUCLEOTIDE SEQUENCE [LARGE SCALE GENOMIC DNA]</scope>
    <source>
        <strain evidence="1 2">SAG 216-7</strain>
    </source>
</reference>
<dbReference type="Proteomes" id="UP001491310">
    <property type="component" value="Unassembled WGS sequence"/>
</dbReference>
<evidence type="ECO:0000313" key="1">
    <source>
        <dbReference type="EMBL" id="KAK9918667.1"/>
    </source>
</evidence>
<accession>A0ABR2Z392</accession>
<name>A0ABR2Z392_9CHLO</name>
<organism evidence="1 2">
    <name type="scientific">Coccomyxa subellipsoidea</name>
    <dbReference type="NCBI Taxonomy" id="248742"/>
    <lineage>
        <taxon>Eukaryota</taxon>
        <taxon>Viridiplantae</taxon>
        <taxon>Chlorophyta</taxon>
        <taxon>core chlorophytes</taxon>
        <taxon>Trebouxiophyceae</taxon>
        <taxon>Trebouxiophyceae incertae sedis</taxon>
        <taxon>Coccomyxaceae</taxon>
        <taxon>Coccomyxa</taxon>
    </lineage>
</organism>
<evidence type="ECO:0000313" key="2">
    <source>
        <dbReference type="Proteomes" id="UP001491310"/>
    </source>
</evidence>
<keyword evidence="2" id="KW-1185">Reference proteome</keyword>
<proteinExistence type="predicted"/>
<dbReference type="EMBL" id="JALJOT010000001">
    <property type="protein sequence ID" value="KAK9918667.1"/>
    <property type="molecule type" value="Genomic_DNA"/>
</dbReference>
<protein>
    <submittedName>
        <fullName evidence="1">Uncharacterized protein</fullName>
    </submittedName>
</protein>
<comment type="caution">
    <text evidence="1">The sequence shown here is derived from an EMBL/GenBank/DDBJ whole genome shotgun (WGS) entry which is preliminary data.</text>
</comment>